<gene>
    <name evidence="1" type="ORF">NDEV_0709</name>
</gene>
<evidence type="ECO:0000313" key="2">
    <source>
        <dbReference type="Proteomes" id="UP000196239"/>
    </source>
</evidence>
<accession>A0A128A283</accession>
<proteinExistence type="predicted"/>
<dbReference type="KEGG" id="ndv:NDEV_0709"/>
<dbReference type="EMBL" id="LN890280">
    <property type="protein sequence ID" value="CUR51474.1"/>
    <property type="molecule type" value="Genomic_DNA"/>
</dbReference>
<protein>
    <submittedName>
        <fullName evidence="1">Uncharacterized protein</fullName>
    </submittedName>
</protein>
<dbReference type="Proteomes" id="UP000196239">
    <property type="component" value="Chromosome 1"/>
</dbReference>
<sequence>MTTENITEMIPEVEYKPVKKIIIHHISKHASVEKFLTNAIPPNTPSIGWCGGYLISFTNFPESDDITREVLNGTTHVASVYYCEMAEYKSTIKTQYNQEISIIDQSNEIPVVAIAQFLKKRKS</sequence>
<name>A0A128A283_9ARCH</name>
<organism evidence="1 2">
    <name type="scientific">Nitrosotalea devaniterrae</name>
    <dbReference type="NCBI Taxonomy" id="1078905"/>
    <lineage>
        <taxon>Archaea</taxon>
        <taxon>Nitrososphaerota</taxon>
        <taxon>Nitrososphaeria</taxon>
        <taxon>Nitrosotaleales</taxon>
        <taxon>Nitrosotaleaceae</taxon>
        <taxon>Nitrosotalea</taxon>
    </lineage>
</organism>
<dbReference type="AlphaFoldDB" id="A0A128A283"/>
<keyword evidence="2" id="KW-1185">Reference proteome</keyword>
<evidence type="ECO:0000313" key="1">
    <source>
        <dbReference type="EMBL" id="CUR51474.1"/>
    </source>
</evidence>
<reference evidence="2" key="1">
    <citation type="submission" date="2015-10" db="EMBL/GenBank/DDBJ databases">
        <authorList>
            <person name="Lehtovirta-Morley L.E."/>
            <person name="Vieille C."/>
        </authorList>
    </citation>
    <scope>NUCLEOTIDE SEQUENCE [LARGE SCALE GENOMIC DNA]</scope>
</reference>